<dbReference type="AlphaFoldDB" id="A0A654F4J8"/>
<accession>A0A654F4J8</accession>
<evidence type="ECO:0000313" key="2">
    <source>
        <dbReference type="EMBL" id="CAA0374940.1"/>
    </source>
</evidence>
<dbReference type="OMA" id="NDAMVIR"/>
<dbReference type="DNASU" id="818176"/>
<gene>
    <name evidence="1" type="ordered locus">At2g36030</name>
    <name evidence="3" type="ORF">AN1_LOCUS10057</name>
    <name evidence="2" type="ORF">C24_LOCUS9903</name>
</gene>
<dbReference type="Proteomes" id="UP000434276">
    <property type="component" value="Unassembled WGS sequence"/>
</dbReference>
<evidence type="ECO:0000313" key="3">
    <source>
        <dbReference type="EMBL" id="VYS54602.1"/>
    </source>
</evidence>
<evidence type="ECO:0000313" key="4">
    <source>
        <dbReference type="Proteomes" id="UP000426265"/>
    </source>
</evidence>
<dbReference type="Proteomes" id="UP000426265">
    <property type="component" value="Unassembled WGS sequence"/>
</dbReference>
<dbReference type="EMBL" id="CACSHJ010000088">
    <property type="protein sequence ID" value="CAA0374940.1"/>
    <property type="molecule type" value="Genomic_DNA"/>
</dbReference>
<dbReference type="OrthoDB" id="10419981at2759"/>
<reference evidence="3 4" key="1">
    <citation type="submission" date="2019-11" db="EMBL/GenBank/DDBJ databases">
        <authorList>
            <person name="Jiao W.-B."/>
            <person name="Schneeberger K."/>
        </authorList>
    </citation>
    <scope>NUCLEOTIDE SEQUENCE [LARGE SCALE GENOMIC DNA]</scope>
    <source>
        <strain evidence="4">cv. An-1</strain>
        <strain evidence="5">cv. C24</strain>
    </source>
</reference>
<name>A0A654F4J8_ARATH</name>
<evidence type="ECO:0000313" key="5">
    <source>
        <dbReference type="Proteomes" id="UP000434276"/>
    </source>
</evidence>
<dbReference type="ExpressionAtlas" id="A0A654F4J8">
    <property type="expression patterns" value="differential"/>
</dbReference>
<protein>
    <submittedName>
        <fullName evidence="3">Uncharacterized protein</fullName>
    </submittedName>
</protein>
<dbReference type="EMBL" id="CACRSJ010000105">
    <property type="protein sequence ID" value="VYS54602.1"/>
    <property type="molecule type" value="Genomic_DNA"/>
</dbReference>
<dbReference type="Araport" id="AT2G36030"/>
<evidence type="ECO:0000313" key="1">
    <source>
        <dbReference type="Araport" id="AT2G36030"/>
    </source>
</evidence>
<dbReference type="GeneID" id="818176"/>
<dbReference type="KEGG" id="ath:AT2G36030"/>
<organism evidence="3 4">
    <name type="scientific">Arabidopsis thaliana</name>
    <name type="common">Mouse-ear cress</name>
    <dbReference type="NCBI Taxonomy" id="3702"/>
    <lineage>
        <taxon>Eukaryota</taxon>
        <taxon>Viridiplantae</taxon>
        <taxon>Streptophyta</taxon>
        <taxon>Embryophyta</taxon>
        <taxon>Tracheophyta</taxon>
        <taxon>Spermatophyta</taxon>
        <taxon>Magnoliopsida</taxon>
        <taxon>eudicotyledons</taxon>
        <taxon>Gunneridae</taxon>
        <taxon>Pentapetalae</taxon>
        <taxon>rosids</taxon>
        <taxon>malvids</taxon>
        <taxon>Brassicales</taxon>
        <taxon>Brassicaceae</taxon>
        <taxon>Camelineae</taxon>
        <taxon>Arabidopsis</taxon>
    </lineage>
</organism>
<sequence>MTVDEWRLLDVSTAFGSGENSVPDFGESADDDAVVVWLVKGEEAVEKLSEIVFGVNLVLENHLKHGLSEI</sequence>
<proteinExistence type="predicted"/>